<dbReference type="InParanoid" id="A0A1V8T9H5"/>
<evidence type="ECO:0008006" key="4">
    <source>
        <dbReference type="Google" id="ProtNLM"/>
    </source>
</evidence>
<dbReference type="AlphaFoldDB" id="A0A1V8T9H5"/>
<evidence type="ECO:0000313" key="2">
    <source>
        <dbReference type="EMBL" id="OQO08056.1"/>
    </source>
</evidence>
<dbReference type="OrthoDB" id="62952at2759"/>
<sequence>MPTQQVTEQRSHRSVQAPSNTQPPGTTFIDLPPELRNEIYKILVLDLTDSDDDWNTPSLAFANRQLRHEVLPTYYANTHVWVGVQDGRRGAPADASVAKRFTLSIGANNVRCLHSVTLQTQVSFVQDYAVPLRFLLSIKRMVGNGVVAKDDVGGGIWEHDELYDDRQCRAIEASKKEIGGRMWSEQAFLKALGGLRKLKAKAVINDREYVFEED</sequence>
<evidence type="ECO:0000313" key="3">
    <source>
        <dbReference type="Proteomes" id="UP000192596"/>
    </source>
</evidence>
<dbReference type="Proteomes" id="UP000192596">
    <property type="component" value="Unassembled WGS sequence"/>
</dbReference>
<reference evidence="3" key="1">
    <citation type="submission" date="2017-03" db="EMBL/GenBank/DDBJ databases">
        <title>Genomes of endolithic fungi from Antarctica.</title>
        <authorList>
            <person name="Coleine C."/>
            <person name="Masonjones S."/>
            <person name="Stajich J.E."/>
        </authorList>
    </citation>
    <scope>NUCLEOTIDE SEQUENCE [LARGE SCALE GENOMIC DNA]</scope>
    <source>
        <strain evidence="3">CCFEE 5527</strain>
    </source>
</reference>
<proteinExistence type="predicted"/>
<dbReference type="EMBL" id="NAJO01000013">
    <property type="protein sequence ID" value="OQO08056.1"/>
    <property type="molecule type" value="Genomic_DNA"/>
</dbReference>
<comment type="caution">
    <text evidence="2">The sequence shown here is derived from an EMBL/GenBank/DDBJ whole genome shotgun (WGS) entry which is preliminary data.</text>
</comment>
<keyword evidence="3" id="KW-1185">Reference proteome</keyword>
<feature type="region of interest" description="Disordered" evidence="1">
    <location>
        <begin position="1"/>
        <end position="30"/>
    </location>
</feature>
<protein>
    <recommendedName>
        <fullName evidence="4">F-box domain-containing protein</fullName>
    </recommendedName>
</protein>
<accession>A0A1V8T9H5</accession>
<organism evidence="2 3">
    <name type="scientific">Cryoendolithus antarcticus</name>
    <dbReference type="NCBI Taxonomy" id="1507870"/>
    <lineage>
        <taxon>Eukaryota</taxon>
        <taxon>Fungi</taxon>
        <taxon>Dikarya</taxon>
        <taxon>Ascomycota</taxon>
        <taxon>Pezizomycotina</taxon>
        <taxon>Dothideomycetes</taxon>
        <taxon>Dothideomycetidae</taxon>
        <taxon>Cladosporiales</taxon>
        <taxon>Cladosporiaceae</taxon>
        <taxon>Cryoendolithus</taxon>
    </lineage>
</organism>
<gene>
    <name evidence="2" type="ORF">B0A48_06849</name>
</gene>
<feature type="compositionally biased region" description="Polar residues" evidence="1">
    <location>
        <begin position="1"/>
        <end position="25"/>
    </location>
</feature>
<evidence type="ECO:0000256" key="1">
    <source>
        <dbReference type="SAM" id="MobiDB-lite"/>
    </source>
</evidence>
<name>A0A1V8T9H5_9PEZI</name>